<accession>A0A0F8XEG5</accession>
<comment type="caution">
    <text evidence="1">The sequence shown here is derived from an EMBL/GenBank/DDBJ whole genome shotgun (WGS) entry which is preliminary data.</text>
</comment>
<organism evidence="1">
    <name type="scientific">marine sediment metagenome</name>
    <dbReference type="NCBI Taxonomy" id="412755"/>
    <lineage>
        <taxon>unclassified sequences</taxon>
        <taxon>metagenomes</taxon>
        <taxon>ecological metagenomes</taxon>
    </lineage>
</organism>
<protein>
    <submittedName>
        <fullName evidence="1">Uncharacterized protein</fullName>
    </submittedName>
</protein>
<proteinExistence type="predicted"/>
<dbReference type="AlphaFoldDB" id="A0A0F8XEG5"/>
<dbReference type="EMBL" id="LAZR01059705">
    <property type="protein sequence ID" value="KKK67248.1"/>
    <property type="molecule type" value="Genomic_DNA"/>
</dbReference>
<sequence length="98" mass="11312">MTEQEVKTILFKDKTVIPQWDLPYITDNPEGLTKEGVDFNYNSWKKLSRNKYVIKKYEMMLTHCKNLKTSGKTTDGLIILARDEAGKPSWTISEADLV</sequence>
<evidence type="ECO:0000313" key="1">
    <source>
        <dbReference type="EMBL" id="KKK67248.1"/>
    </source>
</evidence>
<reference evidence="1" key="1">
    <citation type="journal article" date="2015" name="Nature">
        <title>Complex archaea that bridge the gap between prokaryotes and eukaryotes.</title>
        <authorList>
            <person name="Spang A."/>
            <person name="Saw J.H."/>
            <person name="Jorgensen S.L."/>
            <person name="Zaremba-Niedzwiedzka K."/>
            <person name="Martijn J."/>
            <person name="Lind A.E."/>
            <person name="van Eijk R."/>
            <person name="Schleper C."/>
            <person name="Guy L."/>
            <person name="Ettema T.J."/>
        </authorList>
    </citation>
    <scope>NUCLEOTIDE SEQUENCE</scope>
</reference>
<gene>
    <name evidence="1" type="ORF">LCGC14_2955970</name>
</gene>
<name>A0A0F8XEG5_9ZZZZ</name>